<evidence type="ECO:0000259" key="14">
    <source>
        <dbReference type="PROSITE" id="PS50966"/>
    </source>
</evidence>
<evidence type="ECO:0000256" key="9">
    <source>
        <dbReference type="ARBA" id="ARBA00044975"/>
    </source>
</evidence>
<dbReference type="PROSITE" id="PS50878">
    <property type="entry name" value="RT_POL"/>
    <property type="match status" value="1"/>
</dbReference>
<dbReference type="Proteomes" id="UP000436088">
    <property type="component" value="Unassembled WGS sequence"/>
</dbReference>
<dbReference type="InterPro" id="IPR001126">
    <property type="entry name" value="UmuC"/>
</dbReference>
<feature type="region of interest" description="Disordered" evidence="11">
    <location>
        <begin position="137"/>
        <end position="204"/>
    </location>
</feature>
<dbReference type="PROSITE" id="PS50173">
    <property type="entry name" value="UMUC"/>
    <property type="match status" value="1"/>
</dbReference>
<feature type="domain" description="Reverse transcriptase" evidence="13">
    <location>
        <begin position="549"/>
        <end position="848"/>
    </location>
</feature>
<protein>
    <recommendedName>
        <fullName evidence="9">DNA polymerase eta</fullName>
    </recommendedName>
</protein>
<evidence type="ECO:0000256" key="11">
    <source>
        <dbReference type="SAM" id="MobiDB-lite"/>
    </source>
</evidence>
<dbReference type="Pfam" id="PF11799">
    <property type="entry name" value="IMS_C"/>
    <property type="match status" value="1"/>
</dbReference>
<dbReference type="CDD" id="cd01650">
    <property type="entry name" value="RT_nLTR_like"/>
    <property type="match status" value="1"/>
</dbReference>
<dbReference type="InterPro" id="IPR017961">
    <property type="entry name" value="DNA_pol_Y-fam_little_finger"/>
</dbReference>
<feature type="domain" description="SWIM-type" evidence="14">
    <location>
        <begin position="2177"/>
        <end position="2209"/>
    </location>
</feature>
<evidence type="ECO:0000256" key="6">
    <source>
        <dbReference type="ARBA" id="ARBA00022833"/>
    </source>
</evidence>
<feature type="compositionally biased region" description="Basic and acidic residues" evidence="11">
    <location>
        <begin position="1491"/>
        <end position="1507"/>
    </location>
</feature>
<dbReference type="PROSITE" id="PS50966">
    <property type="entry name" value="ZF_SWIM"/>
    <property type="match status" value="1"/>
</dbReference>
<keyword evidence="3" id="KW-0479">Metal-binding</keyword>
<dbReference type="GO" id="GO:0006281">
    <property type="term" value="P:DNA repair"/>
    <property type="evidence" value="ECO:0007669"/>
    <property type="project" value="UniProtKB-KW"/>
</dbReference>
<gene>
    <name evidence="15" type="ORF">F3Y22_tig00111272pilonHSYRG00038</name>
</gene>
<keyword evidence="4" id="KW-0227">DNA damage</keyword>
<dbReference type="SMART" id="SM00575">
    <property type="entry name" value="ZnF_PMZ"/>
    <property type="match status" value="1"/>
</dbReference>
<evidence type="ECO:0000313" key="16">
    <source>
        <dbReference type="Proteomes" id="UP000436088"/>
    </source>
</evidence>
<evidence type="ECO:0000256" key="1">
    <source>
        <dbReference type="ARBA" id="ARBA00004123"/>
    </source>
</evidence>
<evidence type="ECO:0000259" key="13">
    <source>
        <dbReference type="PROSITE" id="PS50878"/>
    </source>
</evidence>
<comment type="subcellular location">
    <subcellularLocation>
        <location evidence="1">Nucleus</location>
    </subcellularLocation>
</comment>
<keyword evidence="6" id="KW-0862">Zinc</keyword>
<dbReference type="EMBL" id="VEPZ02001288">
    <property type="protein sequence ID" value="KAE8682295.1"/>
    <property type="molecule type" value="Genomic_DNA"/>
</dbReference>
<dbReference type="PANTHER" id="PTHR45873">
    <property type="entry name" value="DNA POLYMERASE ETA"/>
    <property type="match status" value="1"/>
</dbReference>
<dbReference type="InterPro" id="IPR043502">
    <property type="entry name" value="DNA/RNA_pol_sf"/>
</dbReference>
<feature type="compositionally biased region" description="Basic and acidic residues" evidence="11">
    <location>
        <begin position="140"/>
        <end position="150"/>
    </location>
</feature>
<dbReference type="InterPro" id="IPR036775">
    <property type="entry name" value="DNA_pol_Y-fam_lit_finger_sf"/>
</dbReference>
<keyword evidence="2" id="KW-0808">Transferase</keyword>
<dbReference type="SUPFAM" id="SSF56672">
    <property type="entry name" value="DNA/RNA polymerases"/>
    <property type="match status" value="2"/>
</dbReference>
<dbReference type="GO" id="GO:0035861">
    <property type="term" value="C:site of double-strand break"/>
    <property type="evidence" value="ECO:0007669"/>
    <property type="project" value="TreeGrafter"/>
</dbReference>
<dbReference type="InterPro" id="IPR018289">
    <property type="entry name" value="MULE_transposase_dom"/>
</dbReference>
<feature type="domain" description="UmuC" evidence="12">
    <location>
        <begin position="1029"/>
        <end position="1090"/>
    </location>
</feature>
<keyword evidence="7" id="KW-0234">DNA repair</keyword>
<feature type="compositionally biased region" description="Basic and acidic residues" evidence="11">
    <location>
        <begin position="1423"/>
        <end position="1440"/>
    </location>
</feature>
<dbReference type="Pfam" id="PF04434">
    <property type="entry name" value="SWIM"/>
    <property type="match status" value="1"/>
</dbReference>
<evidence type="ECO:0000259" key="12">
    <source>
        <dbReference type="PROSITE" id="PS50173"/>
    </source>
</evidence>
<sequence length="2291" mass="260062">MQRLDFDLARLPIWLHLFNVPLELYNQADLSYIFSTLGTPISMDNITASKTRLYYAKVCVEIGVKEEILKLIKVELANGQTTNIYVKIPWLASRCSKCISFGHSDKNFPSHQSTTPQTKQIWRKKIVSNSISDTVINHHNLTEKSPKAPNDDSSLSSVNSATEGKQPTTHSQSEESDKVVNLPLTNSPFDKDQEPTSFPKRGRGRPIKVKTKVALKGSANRFKILITIYENSPIAEAQIKKTRPAASGVANLLKELKAKKKEQITRIKTENYVNILHSKFGSWNALTNYEFASNGRIWLLWKKGIDICYCNSSDQSITVKCSFNNISFILSAIYVNNNDISKRHIWQHLRDLNSHFNSLPWILGGDFNSFLHYKESSDSDLLGTGPLEKELSIQNELAALEEAEKLFLRQKSKVKWFKEGDKCSKYFHSVMATKNKNDTIRVLINAQGKRLESFEDKSSEALEFFKHQLGTIDPNLQQTDPHFLKNLLQFNMHAELSSDLVKNISNEEIKEAIFSQGNDKSPGPDGFTPLFFKRSWSVVGDDVTKAIRFFFEEAFILPAFNSAIIALIPKTHNPSSIKDYRLISCCSVVYKTISKILVKRLTTLLPAIITPNQSAFVRGRSIIDNTLLAQELVRGYEKKLISPRHIGLPITFLNWIEVYLKEAKYYISFNGSSVGYFKGQRGIRQRDPLSPILFVPAMNILSKILNLAASKGIFGYHPKCIKIGLTHLSFVDDLLIFCKGNLDSIAGIISVLNHFYSLSGLKLNVSKTELFAAGISSRNLEIIHAISDFKIGQLPVSVANLWCRQFMLPQFIINQIDQLYSRFLWKGTDQAASGARVKDPFGWLGCIVMFLKNNDFRDMVVNNAHSWSTKKLLKLRHSAFPILNTRTICSKEIWEAVRERKSKVSWHKIIWFPMHVPKFSTIAWMAILDRLPTRERLSRMGVLNDTQCVLCNETVKTRNHLFADCSFAKNLWQAILNLTHLRKPQMSWESMLEWVCHEWRENVRKWINSHNADHRDKLLACGILIVAVLRMQVFKETEFTCSAGIAHNKMLAKLASGMNKPAQQTVVPSSPLGVKLGISSQNDMGVNTVGDLLQFPEEKLLDRYGVNTGKDPPEERTISRWFLTFADSLNNYLSMVPEYICFAWDLVLGCGTLQEESVEKQLRDAFSPKAMVTFPGPRALKAVPAVQHWLIQLCEELSERICSDLDQNKRMAHTLTLHARAYKHSSIADYEYFYSPITQILRKSFAQKSCPLRYGTAKIQEDGFNLFQAGLREYVRFYGVKTQGNHYSGWGITSLSVSASKIVPIPSGTCSIAKYFHGQSTSHFSSMQPLVNFNAEASVSLPPGSECFPEVNSPKAEVDFPKEESWIEDTVPDLDLQEQKLNFLKDEVLTDLPSSLSKMQDGFTQGISPSLLSGSLEQNQNKQKRDITKDEGQFKSEYKERKGKRLKDKGTPPILELFKSYNPNPSGSSVSQELKKTAEGSDTRLTIGFETKGHSLAEQNEGEKEKPMNSSGSSYSRDEGDGRREAWSYNIDEIDLSAVDELPPEIQDEIKAWVHPHKWRPNNTVKRGLRVVRGQSLSSHYGLTEQVDQVDSPTTVMCNDFNAIMGRHSSATPYDMYQGRSTNNPYDNIASSSRGRHSSANPFDLNMEMPSTQPSVQFPFDAMASSSRGRHSTTSFFDLNVDMPSSSRGRRASSRFFDLNVESMEELSSPPEEPLREPGVDGAETGLFIDPESPQFNSDDDEVPGNVAQTDPPAHMYEADYGAMYGPKFTDMPHLGDYGYYSSINNGVNQDHPNLDSEVICQAIMPMVKASSHIAVVVLISAIQSQYGYIVSYKKAWLAKQNAIVKLHGEWDVSYNELPGWFRLVRTLNPRTIVDFETSYAYHNDRVLRDRCQFYRVFWSYPQCVNAIKFCKPAVQIDGTFLYGKYKQVLLLVVIQDGNRNILPVAFALVEGEDTTSWAFFLRNLRAHVITRENICVISDRGAGIKATMESLGPMWQPPFVQHRYCLRHIAANYHGRYKNNDERQLIVRMGYELLPRTFESMFQELRAKNEEGYDYISLIDKEMWTNAYDGGYRYGHTTTNLAEVINSTLKGARHLPVAVLVNTTYFHLGALFAKPGGQAQTWMQVGHVYHPRLVADLQKKITASNGMSVTSFSRRHEMFRVTELPRPLQGIEPVSLRVNLRDRTCDCGFFQALKYPCSHVIATCSHTRQDYNHFVDPVYLLSEVFKVYEFEFPPIGNNKDPDEVQDWLPIVPNSSLLRERGRPKSNRIHYDMDIRERSRQDKRCGHCRNP</sequence>
<dbReference type="GO" id="GO:0008270">
    <property type="term" value="F:zinc ion binding"/>
    <property type="evidence" value="ECO:0007669"/>
    <property type="project" value="UniProtKB-KW"/>
</dbReference>
<comment type="caution">
    <text evidence="15">The sequence shown here is derived from an EMBL/GenBank/DDBJ whole genome shotgun (WGS) entry which is preliminary data.</text>
</comment>
<dbReference type="InterPro" id="IPR000477">
    <property type="entry name" value="RT_dom"/>
</dbReference>
<keyword evidence="8" id="KW-0539">Nucleus</keyword>
<feature type="compositionally biased region" description="Polar residues" evidence="11">
    <location>
        <begin position="1461"/>
        <end position="1472"/>
    </location>
</feature>
<dbReference type="Gene3D" id="1.10.150.20">
    <property type="entry name" value="5' to 3' exonuclease, C-terminal subdomain"/>
    <property type="match status" value="1"/>
</dbReference>
<dbReference type="InterPro" id="IPR006564">
    <property type="entry name" value="Znf_PMZ"/>
</dbReference>
<dbReference type="GO" id="GO:0009314">
    <property type="term" value="P:response to radiation"/>
    <property type="evidence" value="ECO:0007669"/>
    <property type="project" value="TreeGrafter"/>
</dbReference>
<proteinExistence type="predicted"/>
<dbReference type="GO" id="GO:0003684">
    <property type="term" value="F:damaged DNA binding"/>
    <property type="evidence" value="ECO:0007669"/>
    <property type="project" value="InterPro"/>
</dbReference>
<dbReference type="Pfam" id="PF00817">
    <property type="entry name" value="IMS"/>
    <property type="match status" value="1"/>
</dbReference>
<dbReference type="GO" id="GO:0003887">
    <property type="term" value="F:DNA-directed DNA polymerase activity"/>
    <property type="evidence" value="ECO:0007669"/>
    <property type="project" value="TreeGrafter"/>
</dbReference>
<dbReference type="SUPFAM" id="SSF100879">
    <property type="entry name" value="Lesion bypass DNA polymerase (Y-family), little finger domain"/>
    <property type="match status" value="1"/>
</dbReference>
<dbReference type="Gene3D" id="3.30.1490.100">
    <property type="entry name" value="DNA polymerase, Y-family, little finger domain"/>
    <property type="match status" value="1"/>
</dbReference>
<dbReference type="Gene3D" id="3.60.10.10">
    <property type="entry name" value="Endonuclease/exonuclease/phosphatase"/>
    <property type="match status" value="1"/>
</dbReference>
<dbReference type="PANTHER" id="PTHR45873:SF1">
    <property type="entry name" value="DNA POLYMERASE ETA"/>
    <property type="match status" value="1"/>
</dbReference>
<dbReference type="GO" id="GO:0042276">
    <property type="term" value="P:error-prone translesion synthesis"/>
    <property type="evidence" value="ECO:0007669"/>
    <property type="project" value="TreeGrafter"/>
</dbReference>
<evidence type="ECO:0000256" key="8">
    <source>
        <dbReference type="ARBA" id="ARBA00023242"/>
    </source>
</evidence>
<dbReference type="InterPro" id="IPR026960">
    <property type="entry name" value="RVT-Znf"/>
</dbReference>
<organism evidence="15 16">
    <name type="scientific">Hibiscus syriacus</name>
    <name type="common">Rose of Sharon</name>
    <dbReference type="NCBI Taxonomy" id="106335"/>
    <lineage>
        <taxon>Eukaryota</taxon>
        <taxon>Viridiplantae</taxon>
        <taxon>Streptophyta</taxon>
        <taxon>Embryophyta</taxon>
        <taxon>Tracheophyta</taxon>
        <taxon>Spermatophyta</taxon>
        <taxon>Magnoliopsida</taxon>
        <taxon>eudicotyledons</taxon>
        <taxon>Gunneridae</taxon>
        <taxon>Pentapetalae</taxon>
        <taxon>rosids</taxon>
        <taxon>malvids</taxon>
        <taxon>Malvales</taxon>
        <taxon>Malvaceae</taxon>
        <taxon>Malvoideae</taxon>
        <taxon>Hibiscus</taxon>
    </lineage>
</organism>
<dbReference type="Gene3D" id="3.30.70.270">
    <property type="match status" value="1"/>
</dbReference>
<dbReference type="GO" id="GO:0005657">
    <property type="term" value="C:replication fork"/>
    <property type="evidence" value="ECO:0007669"/>
    <property type="project" value="TreeGrafter"/>
</dbReference>
<dbReference type="InterPro" id="IPR052230">
    <property type="entry name" value="DNA_polymerase_eta"/>
</dbReference>
<feature type="compositionally biased region" description="Basic and acidic residues" evidence="11">
    <location>
        <begin position="1473"/>
        <end position="1482"/>
    </location>
</feature>
<dbReference type="InterPro" id="IPR007527">
    <property type="entry name" value="Znf_SWIM"/>
</dbReference>
<dbReference type="Pfam" id="PF10551">
    <property type="entry name" value="MULE"/>
    <property type="match status" value="1"/>
</dbReference>
<keyword evidence="16" id="KW-1185">Reference proteome</keyword>
<accession>A0A6A2YT38</accession>
<feature type="region of interest" description="Disordered" evidence="11">
    <location>
        <begin position="1400"/>
        <end position="1522"/>
    </location>
</feature>
<evidence type="ECO:0000256" key="3">
    <source>
        <dbReference type="ARBA" id="ARBA00022723"/>
    </source>
</evidence>
<evidence type="ECO:0000256" key="5">
    <source>
        <dbReference type="ARBA" id="ARBA00022771"/>
    </source>
</evidence>
<dbReference type="SUPFAM" id="SSF56219">
    <property type="entry name" value="DNase I-like"/>
    <property type="match status" value="1"/>
</dbReference>
<evidence type="ECO:0000256" key="10">
    <source>
        <dbReference type="PROSITE-ProRule" id="PRU00325"/>
    </source>
</evidence>
<keyword evidence="5 10" id="KW-0863">Zinc-finger</keyword>
<dbReference type="GO" id="GO:0005634">
    <property type="term" value="C:nucleus"/>
    <property type="evidence" value="ECO:0007669"/>
    <property type="project" value="UniProtKB-SubCell"/>
</dbReference>
<evidence type="ECO:0000256" key="2">
    <source>
        <dbReference type="ARBA" id="ARBA00022679"/>
    </source>
</evidence>
<dbReference type="InterPro" id="IPR036691">
    <property type="entry name" value="Endo/exonu/phosph_ase_sf"/>
</dbReference>
<name>A0A6A2YT38_HIBSY</name>
<reference evidence="15" key="1">
    <citation type="submission" date="2019-09" db="EMBL/GenBank/DDBJ databases">
        <title>Draft genome information of white flower Hibiscus syriacus.</title>
        <authorList>
            <person name="Kim Y.-M."/>
        </authorList>
    </citation>
    <scope>NUCLEOTIDE SEQUENCE [LARGE SCALE GENOMIC DNA]</scope>
    <source>
        <strain evidence="15">YM2019G1</strain>
    </source>
</reference>
<dbReference type="Pfam" id="PF00078">
    <property type="entry name" value="RVT_1"/>
    <property type="match status" value="1"/>
</dbReference>
<dbReference type="Pfam" id="PF13966">
    <property type="entry name" value="zf-RVT"/>
    <property type="match status" value="1"/>
</dbReference>
<feature type="compositionally biased region" description="Polar residues" evidence="11">
    <location>
        <begin position="1400"/>
        <end position="1421"/>
    </location>
</feature>
<evidence type="ECO:0000256" key="4">
    <source>
        <dbReference type="ARBA" id="ARBA00022763"/>
    </source>
</evidence>
<feature type="compositionally biased region" description="Polar residues" evidence="11">
    <location>
        <begin position="151"/>
        <end position="171"/>
    </location>
</feature>
<dbReference type="InterPro" id="IPR043128">
    <property type="entry name" value="Rev_trsase/Diguanyl_cyclase"/>
</dbReference>
<evidence type="ECO:0000313" key="15">
    <source>
        <dbReference type="EMBL" id="KAE8682295.1"/>
    </source>
</evidence>
<evidence type="ECO:0000256" key="7">
    <source>
        <dbReference type="ARBA" id="ARBA00023204"/>
    </source>
</evidence>